<comment type="caution">
    <text evidence="5">The sequence shown here is derived from an EMBL/GenBank/DDBJ whole genome shotgun (WGS) entry which is preliminary data.</text>
</comment>
<gene>
    <name evidence="5" type="ORF">WJX73_004822</name>
</gene>
<keyword evidence="6" id="KW-1185">Reference proteome</keyword>
<feature type="region of interest" description="Disordered" evidence="3">
    <location>
        <begin position="739"/>
        <end position="818"/>
    </location>
</feature>
<name>A0AAW1NZE8_9CHLO</name>
<feature type="compositionally biased region" description="Polar residues" evidence="3">
    <location>
        <begin position="130"/>
        <end position="142"/>
    </location>
</feature>
<feature type="compositionally biased region" description="Polar residues" evidence="3">
    <location>
        <begin position="99"/>
        <end position="111"/>
    </location>
</feature>
<organism evidence="5 6">
    <name type="scientific">Symbiochloris irregularis</name>
    <dbReference type="NCBI Taxonomy" id="706552"/>
    <lineage>
        <taxon>Eukaryota</taxon>
        <taxon>Viridiplantae</taxon>
        <taxon>Chlorophyta</taxon>
        <taxon>core chlorophytes</taxon>
        <taxon>Trebouxiophyceae</taxon>
        <taxon>Trebouxiales</taxon>
        <taxon>Trebouxiaceae</taxon>
        <taxon>Symbiochloris</taxon>
    </lineage>
</organism>
<evidence type="ECO:0000256" key="1">
    <source>
        <dbReference type="ARBA" id="ARBA00022737"/>
    </source>
</evidence>
<dbReference type="InterPro" id="IPR057027">
    <property type="entry name" value="TPR_mt"/>
</dbReference>
<evidence type="ECO:0000313" key="6">
    <source>
        <dbReference type="Proteomes" id="UP001465755"/>
    </source>
</evidence>
<evidence type="ECO:0000256" key="3">
    <source>
        <dbReference type="SAM" id="MobiDB-lite"/>
    </source>
</evidence>
<keyword evidence="1" id="KW-0677">Repeat</keyword>
<dbReference type="PANTHER" id="PTHR47205">
    <property type="entry name" value="OS07G0599000 PROTEIN"/>
    <property type="match status" value="1"/>
</dbReference>
<protein>
    <recommendedName>
        <fullName evidence="4">Pentatricopeptide repeat-containing protein-mitochondrial domain-containing protein</fullName>
    </recommendedName>
</protein>
<feature type="domain" description="Pentatricopeptide repeat-containing protein-mitochondrial" evidence="4">
    <location>
        <begin position="510"/>
        <end position="609"/>
    </location>
</feature>
<reference evidence="5 6" key="1">
    <citation type="journal article" date="2024" name="Nat. Commun.">
        <title>Phylogenomics reveals the evolutionary origins of lichenization in chlorophyte algae.</title>
        <authorList>
            <person name="Puginier C."/>
            <person name="Libourel C."/>
            <person name="Otte J."/>
            <person name="Skaloud P."/>
            <person name="Haon M."/>
            <person name="Grisel S."/>
            <person name="Petersen M."/>
            <person name="Berrin J.G."/>
            <person name="Delaux P.M."/>
            <person name="Dal Grande F."/>
            <person name="Keller J."/>
        </authorList>
    </citation>
    <scope>NUCLEOTIDE SEQUENCE [LARGE SCALE GENOMIC DNA]</scope>
    <source>
        <strain evidence="5 6">SAG 2036</strain>
    </source>
</reference>
<dbReference type="Gene3D" id="1.25.40.10">
    <property type="entry name" value="Tetratricopeptide repeat domain"/>
    <property type="match status" value="2"/>
</dbReference>
<dbReference type="PROSITE" id="PS51375">
    <property type="entry name" value="PPR"/>
    <property type="match status" value="2"/>
</dbReference>
<evidence type="ECO:0000259" key="4">
    <source>
        <dbReference type="Pfam" id="PF23276"/>
    </source>
</evidence>
<dbReference type="Pfam" id="PF23276">
    <property type="entry name" value="TPR_24"/>
    <property type="match status" value="1"/>
</dbReference>
<sequence>MRLSRLQRSLSLLGQISVQGESQALLSKLPSADHIVLALRDHHLYTHGTRRSFAQFASLAQPQLDKEQDDLPDVRIPAADNAGDAQEAGSMPSGASHAQGIQQSSESQQPGAETELEQPRRQDQFARAGITSSEGAGTSGQDTHLPRPTAPHKWQRTTRDDGHIMFGNRVQHKPKVPKHARPPLKLPPPPQNLMELGKLLKHHHRRGREGATVIMHTFEAFLGKLAHEEKTQGLEQTAGRYPNVQDCYIYLSAVAILDVFDKIRKMETTLRLLEDMGLAPGKASANLYSLLLRALSRQGTRRSTEKALGVIKELEKAGAVNWFHYAHGILTCIGGQNEFLAADRLVQKLDMLPPDPDVVEDILLKSRVYQAVIIMYAQQRRMDKCLSFVRKTVREGMGASPQTLQVCASYGIEMDCSEFMLTVLNLFALLQDQAPSGRKALTMDEGTMLGIMHHAGRTGSVPMAELAWRVMQASLAAPLPEPRRPITDAGEAARYEAMQKDLQRPLPAAWHALIDCYCKADDFRSAFRTMRQLEWDYPESPQVVAHAPAMTMVVDACARSVEKLDHAYFVLEDMHAQGEAVTTAMLNCVIAACGQVGDMSRAFETFESFGALGLKPNTNSYNAIIAGCAVHNLLDSIPKVLEEMEAEGHHKNELTHTLMVKTHLARRNTEDAVEALAVMRDAGFSPGMKLYDLVLLRCQRAGDFQSQARLLRGPTSIIPPYLTTGRVRKFPVDIMGSGAGAASAYRPPEARAPTPTLSGPRFNRGQVGKDAVGHGHLTWDQVEREKAHGQQSEGPQKVVVQPEDEAVWEDEPKAAPAL</sequence>
<dbReference type="EMBL" id="JALJOQ010000098">
    <property type="protein sequence ID" value="KAK9798508.1"/>
    <property type="molecule type" value="Genomic_DNA"/>
</dbReference>
<feature type="repeat" description="PPR" evidence="2">
    <location>
        <begin position="582"/>
        <end position="616"/>
    </location>
</feature>
<dbReference type="AlphaFoldDB" id="A0AAW1NZE8"/>
<feature type="repeat" description="PPR" evidence="2">
    <location>
        <begin position="617"/>
        <end position="651"/>
    </location>
</feature>
<dbReference type="Proteomes" id="UP001465755">
    <property type="component" value="Unassembled WGS sequence"/>
</dbReference>
<proteinExistence type="predicted"/>
<accession>A0AAW1NZE8</accession>
<evidence type="ECO:0000256" key="2">
    <source>
        <dbReference type="PROSITE-ProRule" id="PRU00708"/>
    </source>
</evidence>
<feature type="region of interest" description="Disordered" evidence="3">
    <location>
        <begin position="82"/>
        <end position="160"/>
    </location>
</feature>
<dbReference type="Pfam" id="PF01535">
    <property type="entry name" value="PPR"/>
    <property type="match status" value="1"/>
</dbReference>
<dbReference type="PANTHER" id="PTHR47205:SF1">
    <property type="entry name" value="OS07G0599000 PROTEIN"/>
    <property type="match status" value="1"/>
</dbReference>
<dbReference type="InterPro" id="IPR044605">
    <property type="entry name" value="At1g26460-like"/>
</dbReference>
<evidence type="ECO:0000313" key="5">
    <source>
        <dbReference type="EMBL" id="KAK9798508.1"/>
    </source>
</evidence>
<dbReference type="InterPro" id="IPR002885">
    <property type="entry name" value="PPR_rpt"/>
</dbReference>
<dbReference type="InterPro" id="IPR011990">
    <property type="entry name" value="TPR-like_helical_dom_sf"/>
</dbReference>